<dbReference type="Proteomes" id="UP000694892">
    <property type="component" value="Chromosome 6L"/>
</dbReference>
<proteinExistence type="inferred from homology"/>
<gene>
    <name evidence="2" type="ORF">XELAEV_180315286mg</name>
</gene>
<evidence type="ECO:0000256" key="1">
    <source>
        <dbReference type="ARBA" id="ARBA00007099"/>
    </source>
</evidence>
<reference evidence="3" key="1">
    <citation type="journal article" date="2016" name="Nature">
        <title>Genome evolution in the allotetraploid frog Xenopus laevis.</title>
        <authorList>
            <person name="Session A.M."/>
            <person name="Uno Y."/>
            <person name="Kwon T."/>
            <person name="Chapman J.A."/>
            <person name="Toyoda A."/>
            <person name="Takahashi S."/>
            <person name="Fukui A."/>
            <person name="Hikosaka A."/>
            <person name="Suzuki A."/>
            <person name="Kondo M."/>
            <person name="van Heeringen S.J."/>
            <person name="Quigley I."/>
            <person name="Heinz S."/>
            <person name="Ogino H."/>
            <person name="Ochi H."/>
            <person name="Hellsten U."/>
            <person name="Lyons J.B."/>
            <person name="Simakov O."/>
            <person name="Putnam N."/>
            <person name="Stites J."/>
            <person name="Kuroki Y."/>
            <person name="Tanaka T."/>
            <person name="Michiue T."/>
            <person name="Watanabe M."/>
            <person name="Bogdanovic O."/>
            <person name="Lister R."/>
            <person name="Georgiou G."/>
            <person name="Paranjpe S.S."/>
            <person name="van Kruijsbergen I."/>
            <person name="Shu S."/>
            <person name="Carlson J."/>
            <person name="Kinoshita T."/>
            <person name="Ohta Y."/>
            <person name="Mawaribuchi S."/>
            <person name="Jenkins J."/>
            <person name="Grimwood J."/>
            <person name="Schmutz J."/>
            <person name="Mitros T."/>
            <person name="Mozaffari S.V."/>
            <person name="Suzuki Y."/>
            <person name="Haramoto Y."/>
            <person name="Yamamoto T.S."/>
            <person name="Takagi C."/>
            <person name="Heald R."/>
            <person name="Miller K."/>
            <person name="Haudenschild C."/>
            <person name="Kitzman J."/>
            <person name="Nakayama T."/>
            <person name="Izutsu Y."/>
            <person name="Robert J."/>
            <person name="Fortriede J."/>
            <person name="Burns K."/>
            <person name="Lotay V."/>
            <person name="Karimi K."/>
            <person name="Yasuoka Y."/>
            <person name="Dichmann D.S."/>
            <person name="Flajnik M.F."/>
            <person name="Houston D.W."/>
            <person name="Shendure J."/>
            <person name="DuPasquier L."/>
            <person name="Vize P.D."/>
            <person name="Zorn A.M."/>
            <person name="Ito M."/>
            <person name="Marcotte E.M."/>
            <person name="Wallingford J.B."/>
            <person name="Ito Y."/>
            <person name="Asashima M."/>
            <person name="Ueno N."/>
            <person name="Matsuda Y."/>
            <person name="Veenstra G.J."/>
            <person name="Fujiyama A."/>
            <person name="Harland R.M."/>
            <person name="Taira M."/>
            <person name="Rokhsar D.S."/>
        </authorList>
    </citation>
    <scope>NUCLEOTIDE SEQUENCE [LARGE SCALE GENOMIC DNA]</scope>
    <source>
        <strain evidence="3">J</strain>
    </source>
</reference>
<protein>
    <submittedName>
        <fullName evidence="2">Uncharacterized protein</fullName>
    </submittedName>
</protein>
<evidence type="ECO:0000313" key="3">
    <source>
        <dbReference type="Proteomes" id="UP000694892"/>
    </source>
</evidence>
<accession>A0A974HFR9</accession>
<organism evidence="2 3">
    <name type="scientific">Xenopus laevis</name>
    <name type="common">African clawed frog</name>
    <dbReference type="NCBI Taxonomy" id="8355"/>
    <lineage>
        <taxon>Eukaryota</taxon>
        <taxon>Metazoa</taxon>
        <taxon>Chordata</taxon>
        <taxon>Craniata</taxon>
        <taxon>Vertebrata</taxon>
        <taxon>Euteleostomi</taxon>
        <taxon>Amphibia</taxon>
        <taxon>Batrachia</taxon>
        <taxon>Anura</taxon>
        <taxon>Pipoidea</taxon>
        <taxon>Pipidae</taxon>
        <taxon>Xenopodinae</taxon>
        <taxon>Xenopus</taxon>
        <taxon>Xenopus</taxon>
    </lineage>
</organism>
<evidence type="ECO:0000313" key="2">
    <source>
        <dbReference type="EMBL" id="OCT76325.1"/>
    </source>
</evidence>
<feature type="non-terminal residue" evidence="2">
    <location>
        <position position="84"/>
    </location>
</feature>
<dbReference type="PANTHER" id="PTHR13225:SF3">
    <property type="entry name" value="UPF0489 PROTEIN C5ORF22"/>
    <property type="match status" value="1"/>
</dbReference>
<comment type="similarity">
    <text evidence="1">Belongs to the UPF0489 family.</text>
</comment>
<dbReference type="AlphaFoldDB" id="A0A974HFR9"/>
<name>A0A974HFR9_XENLA</name>
<dbReference type="PANTHER" id="PTHR13225">
    <property type="entry name" value="MISEXPRESSION SUPPRESSOR OF RAS 6"/>
    <property type="match status" value="1"/>
</dbReference>
<feature type="non-terminal residue" evidence="2">
    <location>
        <position position="1"/>
    </location>
</feature>
<sequence length="84" mass="9872">EEYNILQELYSFKRPRLHSLEEELVDCVENRIHQLEDLEAAFADLCEDDSDETVQRWASNPGMSSLVQLVHSLRSRMEAPDYEM</sequence>
<dbReference type="EMBL" id="CM004476">
    <property type="protein sequence ID" value="OCT76325.1"/>
    <property type="molecule type" value="Genomic_DNA"/>
</dbReference>
<dbReference type="InterPro" id="IPR024131">
    <property type="entry name" value="UPF0489"/>
</dbReference>